<accession>X1EXI2</accession>
<organism evidence="1">
    <name type="scientific">marine sediment metagenome</name>
    <dbReference type="NCBI Taxonomy" id="412755"/>
    <lineage>
        <taxon>unclassified sequences</taxon>
        <taxon>metagenomes</taxon>
        <taxon>ecological metagenomes</taxon>
    </lineage>
</organism>
<proteinExistence type="predicted"/>
<name>X1EXI2_9ZZZZ</name>
<evidence type="ECO:0000313" key="1">
    <source>
        <dbReference type="EMBL" id="GAH38101.1"/>
    </source>
</evidence>
<sequence>MTQGFIYTLKTTHGLGSDLVIQTDNPLRGIIGSIDILKTDLLPSPLNML</sequence>
<gene>
    <name evidence="1" type="ORF">S03H2_10849</name>
</gene>
<dbReference type="AlphaFoldDB" id="X1EXI2"/>
<dbReference type="EMBL" id="BARU01005555">
    <property type="protein sequence ID" value="GAH38101.1"/>
    <property type="molecule type" value="Genomic_DNA"/>
</dbReference>
<comment type="caution">
    <text evidence="1">The sequence shown here is derived from an EMBL/GenBank/DDBJ whole genome shotgun (WGS) entry which is preliminary data.</text>
</comment>
<protein>
    <submittedName>
        <fullName evidence="1">Uncharacterized protein</fullName>
    </submittedName>
</protein>
<reference evidence="1" key="1">
    <citation type="journal article" date="2014" name="Front. Microbiol.">
        <title>High frequency of phylogenetically diverse reductive dehalogenase-homologous genes in deep subseafloor sedimentary metagenomes.</title>
        <authorList>
            <person name="Kawai M."/>
            <person name="Futagami T."/>
            <person name="Toyoda A."/>
            <person name="Takaki Y."/>
            <person name="Nishi S."/>
            <person name="Hori S."/>
            <person name="Arai W."/>
            <person name="Tsubouchi T."/>
            <person name="Morono Y."/>
            <person name="Uchiyama I."/>
            <person name="Ito T."/>
            <person name="Fujiyama A."/>
            <person name="Inagaki F."/>
            <person name="Takami H."/>
        </authorList>
    </citation>
    <scope>NUCLEOTIDE SEQUENCE</scope>
    <source>
        <strain evidence="1">Expedition CK06-06</strain>
    </source>
</reference>